<keyword evidence="1" id="KW-0472">Membrane</keyword>
<evidence type="ECO:0000313" key="3">
    <source>
        <dbReference type="Proteomes" id="UP000464214"/>
    </source>
</evidence>
<evidence type="ECO:0000313" key="2">
    <source>
        <dbReference type="EMBL" id="QHL88436.1"/>
    </source>
</evidence>
<gene>
    <name evidence="2" type="ORF">GU926_13740</name>
</gene>
<organism evidence="2 3">
    <name type="scientific">Nibribacter ruber</name>
    <dbReference type="NCBI Taxonomy" id="2698458"/>
    <lineage>
        <taxon>Bacteria</taxon>
        <taxon>Pseudomonadati</taxon>
        <taxon>Bacteroidota</taxon>
        <taxon>Cytophagia</taxon>
        <taxon>Cytophagales</taxon>
        <taxon>Hymenobacteraceae</taxon>
        <taxon>Nibribacter</taxon>
    </lineage>
</organism>
<proteinExistence type="predicted"/>
<dbReference type="AlphaFoldDB" id="A0A6P1NX28"/>
<reference evidence="2 3" key="1">
    <citation type="submission" date="2020-01" db="EMBL/GenBank/DDBJ databases">
        <authorList>
            <person name="Kim M."/>
        </authorList>
    </citation>
    <scope>NUCLEOTIDE SEQUENCE [LARGE SCALE GENOMIC DNA]</scope>
    <source>
        <strain evidence="2 3">BT10</strain>
    </source>
</reference>
<accession>A0A6P1NX28</accession>
<dbReference type="KEGG" id="nib:GU926_13740"/>
<feature type="transmembrane region" description="Helical" evidence="1">
    <location>
        <begin position="50"/>
        <end position="69"/>
    </location>
</feature>
<keyword evidence="1" id="KW-0812">Transmembrane</keyword>
<feature type="transmembrane region" description="Helical" evidence="1">
    <location>
        <begin position="21"/>
        <end position="38"/>
    </location>
</feature>
<protein>
    <submittedName>
        <fullName evidence="2">Uncharacterized protein</fullName>
    </submittedName>
</protein>
<keyword evidence="1" id="KW-1133">Transmembrane helix</keyword>
<dbReference type="EMBL" id="CP047897">
    <property type="protein sequence ID" value="QHL88436.1"/>
    <property type="molecule type" value="Genomic_DNA"/>
</dbReference>
<evidence type="ECO:0000256" key="1">
    <source>
        <dbReference type="SAM" id="Phobius"/>
    </source>
</evidence>
<name>A0A6P1NX28_9BACT</name>
<keyword evidence="3" id="KW-1185">Reference proteome</keyword>
<dbReference type="Proteomes" id="UP000464214">
    <property type="component" value="Chromosome"/>
</dbReference>
<dbReference type="RefSeq" id="WP_160692836.1">
    <property type="nucleotide sequence ID" value="NZ_CP047897.1"/>
</dbReference>
<sequence>MTRFAYSERTIQQLKKKQITFFALLGAFICLTLVYILFIGKTLGLSTTTAILFLLGSMLLTGLVGYYMVRLLEAILRKQYFVVTDAEVQKVVNGQATASLETHHLTDIKTTKKGVQLISTAPPKTLFIPNTLDHYQDLLAEIEKRVQ</sequence>